<dbReference type="CDD" id="cd04301">
    <property type="entry name" value="NAT_SF"/>
    <property type="match status" value="1"/>
</dbReference>
<evidence type="ECO:0000313" key="5">
    <source>
        <dbReference type="Proteomes" id="UP000297861"/>
    </source>
</evidence>
<feature type="domain" description="N-acetyltransferase" evidence="3">
    <location>
        <begin position="2"/>
        <end position="150"/>
    </location>
</feature>
<name>A0A4Y8L463_9BACT</name>
<accession>A0A4Y8L463</accession>
<proteinExistence type="predicted"/>
<dbReference type="InterPro" id="IPR050832">
    <property type="entry name" value="Bact_Acetyltransf"/>
</dbReference>
<dbReference type="PROSITE" id="PS51186">
    <property type="entry name" value="GNAT"/>
    <property type="match status" value="1"/>
</dbReference>
<evidence type="ECO:0000256" key="2">
    <source>
        <dbReference type="ARBA" id="ARBA00023315"/>
    </source>
</evidence>
<gene>
    <name evidence="4" type="ORF">E2605_06880</name>
</gene>
<dbReference type="AlphaFoldDB" id="A0A4Y8L463"/>
<dbReference type="SUPFAM" id="SSF55729">
    <property type="entry name" value="Acyl-CoA N-acyltransferases (Nat)"/>
    <property type="match status" value="1"/>
</dbReference>
<dbReference type="InterPro" id="IPR000182">
    <property type="entry name" value="GNAT_dom"/>
</dbReference>
<dbReference type="STRING" id="1121485.GCA_000426485_02388"/>
<dbReference type="RefSeq" id="WP_026626291.1">
    <property type="nucleotide sequence ID" value="NZ_JAWZLG010000100.1"/>
</dbReference>
<organism evidence="4 5">
    <name type="scientific">Dysgonomonas capnocytophagoides</name>
    <dbReference type="NCBI Taxonomy" id="45254"/>
    <lineage>
        <taxon>Bacteria</taxon>
        <taxon>Pseudomonadati</taxon>
        <taxon>Bacteroidota</taxon>
        <taxon>Bacteroidia</taxon>
        <taxon>Bacteroidales</taxon>
        <taxon>Dysgonomonadaceae</taxon>
        <taxon>Dysgonomonas</taxon>
    </lineage>
</organism>
<dbReference type="PANTHER" id="PTHR43877:SF2">
    <property type="entry name" value="AMINOALKYLPHOSPHONATE N-ACETYLTRANSFERASE-RELATED"/>
    <property type="match status" value="1"/>
</dbReference>
<evidence type="ECO:0000259" key="3">
    <source>
        <dbReference type="PROSITE" id="PS51186"/>
    </source>
</evidence>
<dbReference type="Gene3D" id="3.40.630.30">
    <property type="match status" value="1"/>
</dbReference>
<dbReference type="Pfam" id="PF00583">
    <property type="entry name" value="Acetyltransf_1"/>
    <property type="match status" value="1"/>
</dbReference>
<dbReference type="EMBL" id="SOML01000003">
    <property type="protein sequence ID" value="TFD97383.1"/>
    <property type="molecule type" value="Genomic_DNA"/>
</dbReference>
<dbReference type="GO" id="GO:0016747">
    <property type="term" value="F:acyltransferase activity, transferring groups other than amino-acyl groups"/>
    <property type="evidence" value="ECO:0007669"/>
    <property type="project" value="InterPro"/>
</dbReference>
<dbReference type="OrthoDB" id="9803233at2"/>
<evidence type="ECO:0000313" key="4">
    <source>
        <dbReference type="EMBL" id="TFD97383.1"/>
    </source>
</evidence>
<dbReference type="PANTHER" id="PTHR43877">
    <property type="entry name" value="AMINOALKYLPHOSPHONATE N-ACETYLTRANSFERASE-RELATED-RELATED"/>
    <property type="match status" value="1"/>
</dbReference>
<keyword evidence="5" id="KW-1185">Reference proteome</keyword>
<keyword evidence="1 4" id="KW-0808">Transferase</keyword>
<dbReference type="Proteomes" id="UP000297861">
    <property type="component" value="Unassembled WGS sequence"/>
</dbReference>
<dbReference type="InterPro" id="IPR016181">
    <property type="entry name" value="Acyl_CoA_acyltransferase"/>
</dbReference>
<keyword evidence="2" id="KW-0012">Acyltransferase</keyword>
<protein>
    <submittedName>
        <fullName evidence="4">N-acetyltransferase</fullName>
    </submittedName>
</protein>
<sequence>MVEFKRTSSENADFLNLIRELDSFLDKVDKNAHAVCEQYNATESIKHVIIAYNESQKAIGCGAIREYTSGKMEIKRMYVQKDERRKNIASQILNELEQWAVNLGAQICILETGKKMSEAVNFYKRNNYIQIPNYGQYKLIESSVCFEKIL</sequence>
<evidence type="ECO:0000256" key="1">
    <source>
        <dbReference type="ARBA" id="ARBA00022679"/>
    </source>
</evidence>
<comment type="caution">
    <text evidence="4">The sequence shown here is derived from an EMBL/GenBank/DDBJ whole genome shotgun (WGS) entry which is preliminary data.</text>
</comment>
<reference evidence="4 5" key="1">
    <citation type="submission" date="2019-03" db="EMBL/GenBank/DDBJ databases">
        <title>San Antonio Military Medical Center submission to MRSN (WRAIR), pending publication.</title>
        <authorList>
            <person name="Blyth D.M."/>
            <person name="Mccarthy S.L."/>
            <person name="Schall S.E."/>
            <person name="Stam J.A."/>
            <person name="Ong A.C."/>
            <person name="Mcgann P.T."/>
        </authorList>
    </citation>
    <scope>NUCLEOTIDE SEQUENCE [LARGE SCALE GENOMIC DNA]</scope>
    <source>
        <strain evidence="4 5">MRSN571793</strain>
    </source>
</reference>